<evidence type="ECO:0000313" key="4">
    <source>
        <dbReference type="Proteomes" id="UP001304243"/>
    </source>
</evidence>
<feature type="compositionally biased region" description="Polar residues" evidence="1">
    <location>
        <begin position="128"/>
        <end position="137"/>
    </location>
</feature>
<dbReference type="PANTHER" id="PTHR22754">
    <property type="entry name" value="DISCO-INTERACTING PROTEIN 2 DIP2 -RELATED"/>
    <property type="match status" value="1"/>
</dbReference>
<name>A0AAN7I425_9FUNG</name>
<dbReference type="Proteomes" id="UP001304243">
    <property type="component" value="Unassembled WGS sequence"/>
</dbReference>
<dbReference type="Gene3D" id="3.40.50.12780">
    <property type="entry name" value="N-terminal domain of ligase-like"/>
    <property type="match status" value="2"/>
</dbReference>
<dbReference type="GeneID" id="89950144"/>
<evidence type="ECO:0000256" key="1">
    <source>
        <dbReference type="SAM" id="MobiDB-lite"/>
    </source>
</evidence>
<feature type="region of interest" description="Disordered" evidence="1">
    <location>
        <begin position="1848"/>
        <end position="1876"/>
    </location>
</feature>
<dbReference type="Pfam" id="PF06464">
    <property type="entry name" value="DMAP_binding"/>
    <property type="match status" value="1"/>
</dbReference>
<dbReference type="InterPro" id="IPR000873">
    <property type="entry name" value="AMP-dep_synth/lig_dom"/>
</dbReference>
<dbReference type="PROSITE" id="PS51912">
    <property type="entry name" value="DMAP1_BIND"/>
    <property type="match status" value="1"/>
</dbReference>
<dbReference type="RefSeq" id="XP_064687247.1">
    <property type="nucleotide sequence ID" value="XM_064825733.1"/>
</dbReference>
<feature type="domain" description="DMAP1-binding" evidence="2">
    <location>
        <begin position="5"/>
        <end position="108"/>
    </location>
</feature>
<reference evidence="3 4" key="1">
    <citation type="submission" date="2022-11" db="EMBL/GenBank/DDBJ databases">
        <title>Mucor velutinosus strain NIH1002 WGS.</title>
        <authorList>
            <person name="Subramanian P."/>
            <person name="Mullikin J.C."/>
            <person name="Segre J.A."/>
            <person name="Zelazny A.M."/>
        </authorList>
    </citation>
    <scope>NUCLEOTIDE SEQUENCE [LARGE SCALE GENOMIC DNA]</scope>
    <source>
        <strain evidence="3 4">NIH1002</strain>
    </source>
</reference>
<dbReference type="Gene3D" id="3.30.300.30">
    <property type="match status" value="2"/>
</dbReference>
<dbReference type="InterPro" id="IPR042099">
    <property type="entry name" value="ANL_N_sf"/>
</dbReference>
<sequence length="1876" mass="209347">MSKFSYDDLPWDVADQLVCLDFELQEGDITQKGYEKKRNQLLEPYQDLIAERTAAAMNRRRMSSTNEDDQPDTNVTSELALLDLGPEPSAADVTDFLDFLPSPSHSPAADTKGAALMEEHHQQQQQQNSAFTVQQPSDPMAQMGVRRPPPPSHTIPTSSTSSIRPPPPQLQQQQQQQPRPFMPDNSYNTNNRPPPPPPQSYMNRPVFDPRMGPARPMYGNQYIGRPPMNNGFSRPPPPPLPNAQMNPMYRPQPPPPQSMYSYRPPSHLNATNGPPTPTHIVPPFSQQHNRSPSLDSKHDMLNKSYPQSVRQMDMVAEPDSLPSAVDWETSSASWRPSGGGLGREASIMSASSRMRQSLSSNSLLSMVDLYGPATVRCSRSNSSRSNSINGRSRYRDSYMATTFKAIEPAPQPKLMLNDLIDQMFLQDLAGRQMTPLKGRSIPFTLYDADNKTVLTDFPNLAHVLRFRSAKSGDRLKDAFSLVDARGKEPTTLSWEKLNARAEKIAQVIKSKGNVKPGDRIALIYRKSEVLEFIPALFGCFLAGVTAVPINAAEDLSELSFILTLANIYLILTTDHNQRAFTKDMQAKSIEFPPSISWWKTNEMGTWYPSKKAAEYPPIKVPEIAYIEYAKASNGELKGVTVSHASIMEQCATFQAATTETTIITGEDGAVLVKPKKNARSPETVVSYFEPRQQIGLILSVLHSVYAGNNMVFASGSIVDSPAVWIYVLSKYKATMALADYPALKSITKYYQAHPKEVNSHSKKVTPDLSSLRYLIVDTNTVRPELNQDIADKLLRPLGNTDNPLEVVCPVLSLPEHGGKILSMRDNLGPAYTEEFVETEEIITEDGHQISRPVIKTQSVLAPGSSRDVFACLFDAQALKLNKVMVVAAGADAQKEKLANEAGRVCVESFGFCMPKASVAIVDPDAATFCPADTVGEIWVNSPTMDGGFWALPKHTESIFHARPLIVPSESSYPEVYGESFLRTGLCGTIIGGRLFVLGSYEERIRQQRLGADFGLEDIYYASELLNTVTKRARIEQCTVFEVRVNDQHLPVVVCESSAQRSDIARVATEIDEALIEFHGLRAYAIVFVKENGLPRQLIHGRRAIHPLLTKRYFLQGQLAIRYIKIDVDRTIFNLAENEDPSKDLWLSGMAYEKAVRTGAIVPHPQHQHTGMEKVRVVVDERTEYDVSRFTNIVDILQWRTTMNPEEVCYTVSTQNGSTISTKPYTWRKLSYKSATVATHLTKKGLKRGAKVLVMMPFGIDYIICIYACLAMGVVPVPVEPVDPQQQPQRISEFSMQIVDVARELGVTAILVNSGGDDVMKHSAVKAAIKTHIHKSYKLPEVINISKAPKHHKMLGKESGFMVRPDWINKNRHSPTVVLIQTTSDGRRCYTHLSHDTILNQCRTQKTTCQMRFQRGIVTTGLGTYEGLGFLHALFCGVYVGCSTVLIPSADFYMNPACFFESLQRYKTKDAFLTNALVQFAMNRMNNNDCKHITLKGVQNLMLANDGRPKPLLYQHMARYFARQKLDKESINTVYSHAANPMITTRSYMLMEPIAISIDPYWLRQGIIRTLSPEEEHYGILLNDSGIVPSNTMVAIVNPETLTICPSNVVGEIWVSSDSNATTMFQMDDATHEKRFEATIAGNDPNIKYMRTGDFGFLWNVRRRVDNRMMQPMMLEEGQCLYVLGPASETIVRNGLIYFPIDVELSIERCHPAIPSGGSIVFQHKDEVVAVVSVKTNEHALAVVPLVVNAVLDHHSFLVDTVIIVHPSNFPRSRFGDKQRRKAMNSFADKKLTAIYVKRITNLHQSIMLPQWTQSQLSVSDMHGDTASVINSPRAHSISDLNSDFDKQSISQQLARQDTASSRFTHSNTGSAVHTPI</sequence>
<dbReference type="EMBL" id="JASEJX010000009">
    <property type="protein sequence ID" value="KAK4520581.1"/>
    <property type="molecule type" value="Genomic_DNA"/>
</dbReference>
<gene>
    <name evidence="3" type="ORF">ATC70_006458</name>
</gene>
<feature type="compositionally biased region" description="Low complexity" evidence="1">
    <location>
        <begin position="154"/>
        <end position="163"/>
    </location>
</feature>
<organism evidence="3 4">
    <name type="scientific">Mucor velutinosus</name>
    <dbReference type="NCBI Taxonomy" id="708070"/>
    <lineage>
        <taxon>Eukaryota</taxon>
        <taxon>Fungi</taxon>
        <taxon>Fungi incertae sedis</taxon>
        <taxon>Mucoromycota</taxon>
        <taxon>Mucoromycotina</taxon>
        <taxon>Mucoromycetes</taxon>
        <taxon>Mucorales</taxon>
        <taxon>Mucorineae</taxon>
        <taxon>Mucoraceae</taxon>
        <taxon>Mucor</taxon>
    </lineage>
</organism>
<dbReference type="Pfam" id="PF00501">
    <property type="entry name" value="AMP-binding"/>
    <property type="match status" value="2"/>
</dbReference>
<comment type="caution">
    <text evidence="3">The sequence shown here is derived from an EMBL/GenBank/DDBJ whole genome shotgun (WGS) entry which is preliminary data.</text>
</comment>
<dbReference type="InterPro" id="IPR045851">
    <property type="entry name" value="AMP-bd_C_sf"/>
</dbReference>
<dbReference type="InterPro" id="IPR056881">
    <property type="entry name" value="Mug62_dom"/>
</dbReference>
<dbReference type="GO" id="GO:0005829">
    <property type="term" value="C:cytosol"/>
    <property type="evidence" value="ECO:0007669"/>
    <property type="project" value="TreeGrafter"/>
</dbReference>
<dbReference type="Pfam" id="PF23024">
    <property type="entry name" value="AMP-dom_DIP2-like"/>
    <property type="match status" value="1"/>
</dbReference>
<evidence type="ECO:0000313" key="3">
    <source>
        <dbReference type="EMBL" id="KAK4520581.1"/>
    </source>
</evidence>
<dbReference type="SUPFAM" id="SSF56801">
    <property type="entry name" value="Acetyl-CoA synthetase-like"/>
    <property type="match status" value="2"/>
</dbReference>
<feature type="compositionally biased region" description="Polar residues" evidence="1">
    <location>
        <begin position="284"/>
        <end position="294"/>
    </location>
</feature>
<accession>A0AAN7I425</accession>
<proteinExistence type="predicted"/>
<dbReference type="InterPro" id="IPR010506">
    <property type="entry name" value="DMAP1-bd"/>
</dbReference>
<keyword evidence="4" id="KW-1185">Reference proteome</keyword>
<feature type="region of interest" description="Disordered" evidence="1">
    <location>
        <begin position="118"/>
        <end position="301"/>
    </location>
</feature>
<evidence type="ECO:0000259" key="2">
    <source>
        <dbReference type="PROSITE" id="PS51912"/>
    </source>
</evidence>
<feature type="region of interest" description="Disordered" evidence="1">
    <location>
        <begin position="322"/>
        <end position="341"/>
    </location>
</feature>
<dbReference type="InterPro" id="IPR025110">
    <property type="entry name" value="AMP-bd_C"/>
</dbReference>
<dbReference type="Pfam" id="PF24919">
    <property type="entry name" value="Mug62"/>
    <property type="match status" value="1"/>
</dbReference>
<protein>
    <recommendedName>
        <fullName evidence="2">DMAP1-binding domain-containing protein</fullName>
    </recommendedName>
</protein>
<feature type="compositionally biased region" description="Low complexity" evidence="1">
    <location>
        <begin position="170"/>
        <end position="179"/>
    </location>
</feature>
<dbReference type="PANTHER" id="PTHR22754:SF32">
    <property type="entry name" value="DISCO-INTERACTING PROTEIN 2"/>
    <property type="match status" value="1"/>
</dbReference>